<dbReference type="SMR" id="O81799"/>
<sequence>MEGLDSVFLSNQTTHQPVRSASLPSRIHPLSVKLRTALSRLSIWRRSSSSISVSASFGYETVLVGLVNLTELYGCVHELLESPYVKHTLLHHQEGKLLDESLDGSVLLLDVYEGTREVIVAMREHVTNLKSALRRKGSLEKEAKAYFNLRKKAKKEISKQINALKKMETRDISTNTDQDSAIASTSVLRETIQITVSMFRHLLLFLSTIPPPPSPAIFKTTIGLLSIPFVSPSLSDKSLILIKEMKSLDDVFLGSILDSRKTLFEVETMENEKMRRDVVEDGFRDLEAELDSVSKCLVKNRVLFLNILNLVCEISQHHSSREFGSMSWKGGRGKPKGYGGDYGKPEPFVIFPEITLPDPKSISTDSQLVVVQSYFTFNKFWMNSPYHLCDGGVSKKEKASLDIERPDNFSKELVGDTRREQRPVKRAKWSQEADLQKLDVFEKLESKFKTQGNEEKEDGEDDEQVVESEGEESDNGDYDQNQDFDDDEDDYNHEEDGGFEEVY</sequence>
<reference key="3">
    <citation type="journal article" date="1999" name="Nature">
        <title>Sequence and analysis of chromosome 4 of the plant Arabidopsis thaliana.</title>
        <authorList>
            <consortium name="EU"/>
            <consortium name="CSHL and WU Arabidopsis Sequencing Project"/>
            <person name="Mayer K."/>
            <person name="Schuller C."/>
            <person name="Wambutt R."/>
            <person name="Murphy G."/>
            <person name="Volckaert G."/>
            <person name="Pohl T."/>
            <person name="Dusterhoft A."/>
            <person name="Stiekema W."/>
            <person name="Entian K.D."/>
            <person name="Terryn N."/>
            <person name="Harris B."/>
            <person name="Ansorge W."/>
            <person name="Brandt P."/>
            <person name="Grivell L."/>
            <person name="Rieger M."/>
            <person name="Weichselgartner M."/>
            <person name="de Simone V."/>
            <person name="Obermaier B."/>
            <person name="Mache R."/>
            <person name="Muller M."/>
            <person name="Kreis M."/>
            <person name="Delseny M."/>
            <person name="Puigdomenech P."/>
            <person name="Watson M."/>
            <person name="Schmidtheini T."/>
            <person name="Reichert B."/>
            <person name="Portatelle D."/>
            <person name="Perez-Alonso M."/>
            <person name="Boutry M."/>
            <person name="Bancroft I."/>
            <person name="Vos P."/>
            <person name="Hoheisel J."/>
            <person name="Zimmermann W."/>
            <person name="Wedler H."/>
            <person name="Ridley P."/>
            <person name="Langham S.A."/>
            <person name="McCullagh B."/>
            <person name="Bilham L."/>
            <person name="Robben J."/>
            <person name="Van der Schueren J."/>
            <person name="Grymonprez B."/>
            <person name="Chuang Y.J."/>
            <person name="Vandenbussche F."/>
            <person name="Braeken M."/>
            <person name="Weltjens I."/>
            <person name="Voet M."/>
            <person name="Bastiaens I."/>
            <person name="Aert R."/>
            <person name="Defoor E."/>
            <person name="Weitzenegger T."/>
            <person name="Bothe G."/>
            <person name="Ramsperger U."/>
            <person name="Hilbert H."/>
            <person name="Braun M."/>
            <person name="Holzer E."/>
            <person name="Brandt A."/>
            <person name="Peters S."/>
            <person name="van Staveren M."/>
            <person name="Dirske W."/>
            <person name="Mooijman P."/>
            <person name="Klein Lankhorst R."/>
            <person name="Rose M."/>
            <person name="Hauf J."/>
            <person name="Kotter P."/>
            <person name="Berneiser S."/>
            <person name="Hempel S."/>
            <person name="Feldpausch M."/>
            <person name="Lamberth S."/>
            <person name="Van den Daele H."/>
            <person name="De Keyser A."/>
            <person name="Buysshaert C."/>
            <person name="Gielen J."/>
            <person name="Villarroel R."/>
            <person name="De Clercq R."/>
            <person name="Van Montagu M."/>
            <person name="Rogers J."/>
            <person name="Cronin A."/>
            <person name="Quail M."/>
            <person name="Bray-Allen S."/>
            <person name="Clark L."/>
            <person name="Doggett J."/>
            <person name="Hall S."/>
            <person name="Kay M."/>
            <person name="Lennard N."/>
            <person name="McLay K."/>
            <person name="Mayes R."/>
            <person name="Pettett A."/>
            <person name="Rajandream M.A."/>
            <person name="Lyne M."/>
            <person name="Benes V."/>
            <person name="Rechmann S."/>
            <person name="Borkova D."/>
            <person name="Blocker H."/>
            <person name="Scharfe M."/>
            <person name="Grimm M."/>
            <person name="Lohnert T.H."/>
            <person name="Dose S."/>
            <person name="de Haan M."/>
            <person name="Maarse A."/>
            <person name="Schafer M."/>
            <person name="Muller-Auer S."/>
            <person name="Gabel C."/>
            <person name="Fuchs M."/>
            <person name="Fartmann B."/>
            <person name="Granderath K."/>
            <person name="Dauner D."/>
            <person name="Herzl A."/>
            <person name="Neumann S."/>
            <person name="Argiriou A."/>
            <person name="Vitale D."/>
            <person name="Liguori R."/>
            <person name="Piravandi E."/>
            <person name="Massenet O."/>
            <person name="Quigley F."/>
            <person name="Clabauld G."/>
            <person name="Mundlein A."/>
            <person name="Felber R."/>
            <person name="Schnabl S."/>
            <person name="Hiller R."/>
            <person name="Schmidt W."/>
            <person name="Lecharny A."/>
            <person name="Aubourg S."/>
            <person name="Chefdor F."/>
            <person name="Cooke R."/>
            <person name="Berger C."/>
            <person name="Montfort A."/>
            <person name="Casacuberta E."/>
            <person name="Gibbons T."/>
            <person name="Weber N."/>
            <person name="Vandenbol M."/>
            <person name="Bargues M."/>
            <person name="Terol J."/>
            <person name="Torres A."/>
            <person name="Perez-Perez A."/>
            <person name="Purnelle B."/>
            <person name="Bent E."/>
            <person name="Johnson S."/>
            <person name="Tacon D."/>
            <person name="Jesse T."/>
            <person name="Heijnen L."/>
            <person name="Schwarz S."/>
            <person name="Scholler P."/>
            <person name="Heber S."/>
            <person name="Francs P."/>
            <person name="Bielke C."/>
            <person name="Frishman D."/>
            <person name="Haase D."/>
            <person name="Lemcke K."/>
            <person name="Mewes H.W."/>
            <person name="Stocker S."/>
            <person name="Zaccaria P."/>
            <person name="Bevan M."/>
            <person name="Wilson R.K."/>
            <person name="de la Bastide M."/>
            <person name="Habermann K."/>
            <person name="Parnell L."/>
            <person name="Dedhia N."/>
            <person name="Gnoj L."/>
            <person name="Schutz K."/>
            <person name="Huang E."/>
            <person name="Spiegel L."/>
            <person name="Sehkon M."/>
            <person name="Murray J."/>
            <person name="Sheet P."/>
            <person name="Cordes M."/>
            <person name="Abu-Threideh J."/>
            <person name="Stoneking T."/>
            <person name="Kalicki J."/>
            <person name="Graves T."/>
            <person name="Harmon G."/>
            <person name="Edwards J."/>
            <person name="Latreille P."/>
            <person name="Courtney L."/>
            <person name="Cloud J."/>
            <person name="Abbott A."/>
            <person name="Scott K."/>
            <person name="Johnson D."/>
            <person name="Minx P."/>
            <person name="Bentley D."/>
            <person name="Fulton B."/>
            <person name="Miller N."/>
            <person name="Greco T."/>
            <person name="Kemp K."/>
            <person name="Kramer J."/>
            <person name="Fulton L."/>
            <person name="Mardis E."/>
            <person name="Dante M."/>
            <person name="Pepin K."/>
            <person name="Hillier L."/>
            <person name="Nelson J."/>
            <person name="Spieth J."/>
            <person name="Ryan E."/>
            <person name="Andrews S."/>
            <person name="Geisel C."/>
            <person name="Layman D."/>
            <person name="Du H."/>
            <person name="Ali J."/>
            <person name="Berghoff A."/>
            <person name="Jones K."/>
            <person name="Drone K."/>
            <person name="Cotton M."/>
            <person name="Joshu C."/>
            <person name="Antonoiu B."/>
            <person name="Zidanic M."/>
            <person name="Strong C."/>
            <person name="Sun H."/>
            <person name="Lamar B."/>
            <person name="Yordan C."/>
            <person name="Ma P."/>
            <person name="Zhong J."/>
            <person name="Preston R."/>
            <person name="Vil D."/>
            <person name="Shekher M."/>
            <person name="Matero A."/>
            <person name="Shah R."/>
            <person name="Swaby I.K."/>
            <person name="O'Shaughnessy A."/>
            <person name="Rodriguez M."/>
            <person name="Hoffmann J."/>
            <person name="Till S."/>
            <person name="Granat S."/>
            <person name="Shohdy N."/>
            <person name="Hasegawa A."/>
            <person name="Hameed A."/>
            <person name="Lodhi M."/>
            <person name="Johnson A."/>
            <person name="Chen E."/>
            <person name="Marra M."/>
            <person name="Martienssen R."/>
            <person name="McCombie W.R."/>
        </authorList>
    </citation>
    <scope>NUCLEOTIDE SEQUENCE [LARGE SCALE GENOMIC DNA]</scope>
    <source>
        <strain>cv. Columbia</strain>
    </source>
</reference>
<evidence type="ECO:0000256" key="1">
    <source>
        <dbReference type="SAM" id="Coils"/>
    </source>
</evidence>
<feature type="compositionally biased region" description="Acidic residues" evidence="2">
    <location>
        <begin position="455"/>
        <end position="503"/>
    </location>
</feature>
<evidence type="ECO:0000313" key="4">
    <source>
        <dbReference type="EMBL" id="CAB80284.1"/>
    </source>
</evidence>
<dbReference type="ExpressionAtlas" id="O81799">
    <property type="expression patterns" value="baseline and differential"/>
</dbReference>
<proteinExistence type="predicted"/>
<dbReference type="GO" id="GO:0048364">
    <property type="term" value="P:root development"/>
    <property type="evidence" value="ECO:0007669"/>
    <property type="project" value="InterPro"/>
</dbReference>
<reference evidence="4" key="4">
    <citation type="submission" date="2000-03" db="EMBL/GenBank/DDBJ databases">
        <authorList>
            <person name="Rose M."/>
            <person name="Hempel S."/>
            <person name="Entian K.-D."/>
            <person name="Mewes H.W."/>
            <person name="Lemcke K."/>
            <person name="Mayer K.F.X."/>
        </authorList>
    </citation>
    <scope>NUCLEOTIDE SEQUENCE</scope>
</reference>
<dbReference type="HOGENOM" id="CLU_542247_0_0_1"/>
<dbReference type="EMBL" id="AL031135">
    <property type="protein sequence ID" value="CAA20038.1"/>
    <property type="molecule type" value="Genomic_DNA"/>
</dbReference>
<dbReference type="AlphaFoldDB" id="O81799"/>
<protein>
    <submittedName>
        <fullName evidence="4">Uncharacterized protein AT4g35680</fullName>
    </submittedName>
    <submittedName>
        <fullName evidence="3">Uncharacterized protein F8D20.190</fullName>
    </submittedName>
</protein>
<feature type="region of interest" description="Disordered" evidence="2">
    <location>
        <begin position="446"/>
        <end position="503"/>
    </location>
</feature>
<evidence type="ECO:0000313" key="3">
    <source>
        <dbReference type="EMBL" id="CAA20038.1"/>
    </source>
</evidence>
<dbReference type="InterPro" id="IPR004320">
    <property type="entry name" value="BPS1_pln"/>
</dbReference>
<organism evidence="3">
    <name type="scientific">Arabidopsis thaliana</name>
    <name type="common">Mouse-ear cress</name>
    <dbReference type="NCBI Taxonomy" id="3702"/>
    <lineage>
        <taxon>Eukaryota</taxon>
        <taxon>Viridiplantae</taxon>
        <taxon>Streptophyta</taxon>
        <taxon>Embryophyta</taxon>
        <taxon>Tracheophyta</taxon>
        <taxon>Spermatophyta</taxon>
        <taxon>Magnoliopsida</taxon>
        <taxon>eudicotyledons</taxon>
        <taxon>Gunneridae</taxon>
        <taxon>Pentapetalae</taxon>
        <taxon>rosids</taxon>
        <taxon>malvids</taxon>
        <taxon>Brassicales</taxon>
        <taxon>Brassicaceae</taxon>
        <taxon>Camelineae</taxon>
        <taxon>Arabidopsis</taxon>
    </lineage>
</organism>
<feature type="coiled-coil region" evidence="1">
    <location>
        <begin position="136"/>
        <end position="170"/>
    </location>
</feature>
<evidence type="ECO:0000256" key="2">
    <source>
        <dbReference type="SAM" id="MobiDB-lite"/>
    </source>
</evidence>
<dbReference type="TAIR" id="AT4G35685"/>
<dbReference type="GO" id="GO:0048367">
    <property type="term" value="P:shoot system development"/>
    <property type="evidence" value="ECO:0007669"/>
    <property type="project" value="InterPro"/>
</dbReference>
<dbReference type="Pfam" id="PF03087">
    <property type="entry name" value="BPS1"/>
    <property type="match status" value="1"/>
</dbReference>
<dbReference type="PIR" id="T04673">
    <property type="entry name" value="T04673"/>
</dbReference>
<dbReference type="PANTHER" id="PTHR33070:SF75">
    <property type="entry name" value="SELECTION_UPKEEP OF INTRAEPITHELIAL T-CELLS PROTEIN"/>
    <property type="match status" value="1"/>
</dbReference>
<accession>O81799</accession>
<keyword evidence="1" id="KW-0175">Coiled coil</keyword>
<name>O81799_ARATH</name>
<gene>
    <name evidence="3" type="primary">F8D20.190</name>
    <name evidence="4" type="ordered locus">At4g35680</name>
</gene>
<dbReference type="PANTHER" id="PTHR33070">
    <property type="entry name" value="OS06G0725500 PROTEIN"/>
    <property type="match status" value="1"/>
</dbReference>
<reference evidence="3" key="2">
    <citation type="submission" date="1998-07" db="EMBL/GenBank/DDBJ databases">
        <authorList>
            <person name="Koetter P."/>
            <person name="Hempel S."/>
            <person name="Entian K.-D."/>
            <person name="Hoheisel J."/>
            <person name="Jesse T."/>
            <person name="Heijnen L."/>
            <person name="Vos P."/>
            <person name="Mewes H.W."/>
            <person name="Mayer K.F.X."/>
            <person name="Schueller C."/>
            <person name="Bevan M."/>
        </authorList>
    </citation>
    <scope>NUCLEOTIDE SEQUENCE</scope>
</reference>
<reference evidence="3" key="1">
    <citation type="submission" date="1998-07" db="EMBL/GenBank/DDBJ databases">
        <authorList>
            <person name="EU Arabidopsis sequencing project"/>
        </authorList>
    </citation>
    <scope>NUCLEOTIDE SEQUENCE</scope>
</reference>
<dbReference type="EMBL" id="AL161587">
    <property type="protein sequence ID" value="CAB80284.1"/>
    <property type="molecule type" value="Genomic_DNA"/>
</dbReference>